<organism evidence="12 13">
    <name type="scientific">Paenibacillus favisporus</name>
    <dbReference type="NCBI Taxonomy" id="221028"/>
    <lineage>
        <taxon>Bacteria</taxon>
        <taxon>Bacillati</taxon>
        <taxon>Bacillota</taxon>
        <taxon>Bacilli</taxon>
        <taxon>Bacillales</taxon>
        <taxon>Paenibacillaceae</taxon>
        <taxon>Paenibacillus</taxon>
    </lineage>
</organism>
<dbReference type="Gene3D" id="3.40.50.800">
    <property type="entry name" value="Anticodon-binding domain"/>
    <property type="match status" value="1"/>
</dbReference>
<reference evidence="12 13" key="1">
    <citation type="submission" date="2024-06" db="EMBL/GenBank/DDBJ databases">
        <title>Genomic Encyclopedia of Type Strains, Phase IV (KMG-IV): sequencing the most valuable type-strain genomes for metagenomic binning, comparative biology and taxonomic classification.</title>
        <authorList>
            <person name="Goeker M."/>
        </authorList>
    </citation>
    <scope>NUCLEOTIDE SEQUENCE [LARGE SCALE GENOMIC DNA]</scope>
    <source>
        <strain evidence="12 13">DSM 17253</strain>
    </source>
</reference>
<dbReference type="InterPro" id="IPR004500">
    <property type="entry name" value="Pro-tRNA-synth_IIa_bac-type"/>
</dbReference>
<dbReference type="InterPro" id="IPR006195">
    <property type="entry name" value="aa-tRNA-synth_II"/>
</dbReference>
<comment type="caution">
    <text evidence="12">The sequence shown here is derived from an EMBL/GenBank/DDBJ whole genome shotgun (WGS) entry which is preliminary data.</text>
</comment>
<comment type="subunit">
    <text evidence="2 10">Homodimer.</text>
</comment>
<evidence type="ECO:0000256" key="6">
    <source>
        <dbReference type="ARBA" id="ARBA00022840"/>
    </source>
</evidence>
<comment type="similarity">
    <text evidence="10">Belongs to the class-II aminoacyl-tRNA synthetase family. ProS type 1 subfamily.</text>
</comment>
<dbReference type="InterPro" id="IPR033730">
    <property type="entry name" value="ProRS_core_prok"/>
</dbReference>
<evidence type="ECO:0000313" key="12">
    <source>
        <dbReference type="EMBL" id="MET3546313.1"/>
    </source>
</evidence>
<dbReference type="PRINTS" id="PR01046">
    <property type="entry name" value="TRNASYNTHPRO"/>
</dbReference>
<dbReference type="InterPro" id="IPR036754">
    <property type="entry name" value="YbaK/aa-tRNA-synt-asso_dom_sf"/>
</dbReference>
<protein>
    <recommendedName>
        <fullName evidence="10">Proline--tRNA ligase</fullName>
        <ecNumber evidence="10">6.1.1.15</ecNumber>
    </recommendedName>
    <alternativeName>
        <fullName evidence="10">Prolyl-tRNA synthetase</fullName>
        <shortName evidence="10">ProRS</shortName>
    </alternativeName>
</protein>
<dbReference type="SUPFAM" id="SSF55826">
    <property type="entry name" value="YbaK/ProRS associated domain"/>
    <property type="match status" value="1"/>
</dbReference>
<dbReference type="Pfam" id="PF00587">
    <property type="entry name" value="tRNA-synt_2b"/>
    <property type="match status" value="1"/>
</dbReference>
<keyword evidence="13" id="KW-1185">Reference proteome</keyword>
<evidence type="ECO:0000256" key="3">
    <source>
        <dbReference type="ARBA" id="ARBA00022490"/>
    </source>
</evidence>
<dbReference type="SUPFAM" id="SSF55681">
    <property type="entry name" value="Class II aaRS and biotin synthetases"/>
    <property type="match status" value="1"/>
</dbReference>
<dbReference type="InterPro" id="IPR036621">
    <property type="entry name" value="Anticodon-bd_dom_sf"/>
</dbReference>
<accession>A0ABV2F3H4</accession>
<keyword evidence="3 10" id="KW-0963">Cytoplasm</keyword>
<dbReference type="InterPro" id="IPR023717">
    <property type="entry name" value="Pro-tRNA-Synthase_IIa_type1"/>
</dbReference>
<keyword evidence="6 10" id="KW-0067">ATP-binding</keyword>
<dbReference type="EC" id="6.1.1.15" evidence="10"/>
<gene>
    <name evidence="10" type="primary">proS</name>
    <name evidence="12" type="ORF">ABID47_002929</name>
</gene>
<dbReference type="InterPro" id="IPR044140">
    <property type="entry name" value="ProRS_anticodon_short"/>
</dbReference>
<dbReference type="GO" id="GO:0004827">
    <property type="term" value="F:proline-tRNA ligase activity"/>
    <property type="evidence" value="ECO:0007669"/>
    <property type="project" value="UniProtKB-EC"/>
</dbReference>
<dbReference type="NCBIfam" id="NF006625">
    <property type="entry name" value="PRK09194.1"/>
    <property type="match status" value="1"/>
</dbReference>
<dbReference type="PANTHER" id="PTHR42753">
    <property type="entry name" value="MITOCHONDRIAL RIBOSOME PROTEIN L39/PROLYL-TRNA LIGASE FAMILY MEMBER"/>
    <property type="match status" value="1"/>
</dbReference>
<evidence type="ECO:0000313" key="13">
    <source>
        <dbReference type="Proteomes" id="UP001549098"/>
    </source>
</evidence>
<dbReference type="Pfam" id="PF04073">
    <property type="entry name" value="tRNA_edit"/>
    <property type="match status" value="1"/>
</dbReference>
<feature type="domain" description="Aminoacyl-transfer RNA synthetases class-II family profile" evidence="11">
    <location>
        <begin position="43"/>
        <end position="473"/>
    </location>
</feature>
<evidence type="ECO:0000256" key="4">
    <source>
        <dbReference type="ARBA" id="ARBA00022598"/>
    </source>
</evidence>
<evidence type="ECO:0000256" key="2">
    <source>
        <dbReference type="ARBA" id="ARBA00011738"/>
    </source>
</evidence>
<evidence type="ECO:0000256" key="7">
    <source>
        <dbReference type="ARBA" id="ARBA00022917"/>
    </source>
</evidence>
<dbReference type="PROSITE" id="PS50862">
    <property type="entry name" value="AA_TRNA_LIGASE_II"/>
    <property type="match status" value="1"/>
</dbReference>
<evidence type="ECO:0000256" key="9">
    <source>
        <dbReference type="ARBA" id="ARBA00047671"/>
    </source>
</evidence>
<evidence type="ECO:0000256" key="1">
    <source>
        <dbReference type="ARBA" id="ARBA00004496"/>
    </source>
</evidence>
<proteinExistence type="inferred from homology"/>
<dbReference type="PANTHER" id="PTHR42753:SF2">
    <property type="entry name" value="PROLINE--TRNA LIGASE"/>
    <property type="match status" value="1"/>
</dbReference>
<sequence>MSRYIIKQTSLLIPTLREAPAEAEARSHQLLLRAGFIRQLAAGIYSYLPLGWRVLRRIQTIVREEMDQAGFQELHLPAMQPAELWERSGRYGAYGAELIRLQDRHEREFVLGPTHEEVITALAASEVNSYRKLPLRLYQIQTKFRDERRPRFGLLRGREFLMKDAYSFDRSWEELDRTYQAVRDAYRRIFTRCGLKFSMVEAEAGAIGGEGETHEFMAPAEIGEDTIVSCLACGYAANLEKAAAAAAGEHSADEAERQAPAIEKVATPNTRTIEEVSAFLGVPASHILKTMIYRADDKPVAAVVRGDHEVNENKLAAAIGCVTLELADPQEVLKVTGAPHGYAGPVGLDIPVYLDRDAVLYGGAVAGAGEEHAHLRNVVPSRDFQPAHIGDYRSVQEGDRCPNCGETLHFAKGIEVGHVFKLGTKYSSVLNAGYTDEAGREQTMIMGCYGIGVSRLLSAVAEQSPAEQGMCWPLGIAPYSVHLIPVSAQDPDQAAVVEQIAKELARQGVECLVDDREERPGVKFKDADLIGLPLRIVVGKRAGEGIVEWTDRRAGGRTEIAWQEAARLAAEICSASWETL</sequence>
<dbReference type="NCBIfam" id="TIGR00409">
    <property type="entry name" value="proS_fam_II"/>
    <property type="match status" value="1"/>
</dbReference>
<dbReference type="SUPFAM" id="SSF52954">
    <property type="entry name" value="Class II aaRS ABD-related"/>
    <property type="match status" value="1"/>
</dbReference>
<keyword evidence="5 10" id="KW-0547">Nucleotide-binding</keyword>
<dbReference type="Gene3D" id="3.90.960.10">
    <property type="entry name" value="YbaK/aminoacyl-tRNA synthetase-associated domain"/>
    <property type="match status" value="1"/>
</dbReference>
<dbReference type="Pfam" id="PF03129">
    <property type="entry name" value="HGTP_anticodon"/>
    <property type="match status" value="1"/>
</dbReference>
<dbReference type="InterPro" id="IPR002314">
    <property type="entry name" value="aa-tRNA-synt_IIb"/>
</dbReference>
<dbReference type="Gene3D" id="3.30.930.10">
    <property type="entry name" value="Bira Bifunctional Protein, Domain 2"/>
    <property type="match status" value="2"/>
</dbReference>
<dbReference type="InterPro" id="IPR045864">
    <property type="entry name" value="aa-tRNA-synth_II/BPL/LPL"/>
</dbReference>
<evidence type="ECO:0000256" key="8">
    <source>
        <dbReference type="ARBA" id="ARBA00023146"/>
    </source>
</evidence>
<dbReference type="CDD" id="cd04334">
    <property type="entry name" value="ProRS-INS"/>
    <property type="match status" value="1"/>
</dbReference>
<dbReference type="InterPro" id="IPR002316">
    <property type="entry name" value="Pro-tRNA-ligase_IIa"/>
</dbReference>
<dbReference type="CDD" id="cd00779">
    <property type="entry name" value="ProRS_core_prok"/>
    <property type="match status" value="1"/>
</dbReference>
<dbReference type="InterPro" id="IPR007214">
    <property type="entry name" value="YbaK/aa-tRNA-synth-assoc-dom"/>
</dbReference>
<evidence type="ECO:0000259" key="11">
    <source>
        <dbReference type="PROSITE" id="PS50862"/>
    </source>
</evidence>
<keyword evidence="4 10" id="KW-0436">Ligase</keyword>
<dbReference type="InterPro" id="IPR004154">
    <property type="entry name" value="Anticodon-bd"/>
</dbReference>
<dbReference type="CDD" id="cd00861">
    <property type="entry name" value="ProRS_anticodon_short"/>
    <property type="match status" value="1"/>
</dbReference>
<dbReference type="HAMAP" id="MF_01569">
    <property type="entry name" value="Pro_tRNA_synth_type1"/>
    <property type="match status" value="1"/>
</dbReference>
<keyword evidence="8 10" id="KW-0030">Aminoacyl-tRNA synthetase</keyword>
<comment type="function">
    <text evidence="10">Catalyzes the attachment of proline to tRNA(Pro) in a two-step reaction: proline is first activated by ATP to form Pro-AMP and then transferred to the acceptor end of tRNA(Pro). As ProRS can inadvertently accommodate and process non-cognate amino acids such as alanine and cysteine, to avoid such errors it has two additional distinct editing activities against alanine. One activity is designated as 'pretransfer' editing and involves the tRNA(Pro)-independent hydrolysis of activated Ala-AMP. The other activity is designated 'posttransfer' editing and involves deacylation of mischarged Ala-tRNA(Pro). The misacylated Cys-tRNA(Pro) is not edited by ProRS.</text>
</comment>
<dbReference type="EMBL" id="JBEPLV010000003">
    <property type="protein sequence ID" value="MET3546313.1"/>
    <property type="molecule type" value="Genomic_DNA"/>
</dbReference>
<keyword evidence="7 10" id="KW-0648">Protein biosynthesis</keyword>
<name>A0ABV2F3H4_9BACL</name>
<dbReference type="Proteomes" id="UP001549098">
    <property type="component" value="Unassembled WGS sequence"/>
</dbReference>
<comment type="catalytic activity">
    <reaction evidence="9 10">
        <text>tRNA(Pro) + L-proline + ATP = L-prolyl-tRNA(Pro) + AMP + diphosphate</text>
        <dbReference type="Rhea" id="RHEA:14305"/>
        <dbReference type="Rhea" id="RHEA-COMP:9700"/>
        <dbReference type="Rhea" id="RHEA-COMP:9702"/>
        <dbReference type="ChEBI" id="CHEBI:30616"/>
        <dbReference type="ChEBI" id="CHEBI:33019"/>
        <dbReference type="ChEBI" id="CHEBI:60039"/>
        <dbReference type="ChEBI" id="CHEBI:78442"/>
        <dbReference type="ChEBI" id="CHEBI:78532"/>
        <dbReference type="ChEBI" id="CHEBI:456215"/>
        <dbReference type="EC" id="6.1.1.15"/>
    </reaction>
</comment>
<comment type="domain">
    <text evidence="10">Consists of three domains: the N-terminal catalytic domain, the editing domain and the C-terminal anticodon-binding domain.</text>
</comment>
<evidence type="ECO:0000256" key="5">
    <source>
        <dbReference type="ARBA" id="ARBA00022741"/>
    </source>
</evidence>
<comment type="subcellular location">
    <subcellularLocation>
        <location evidence="1 10">Cytoplasm</location>
    </subcellularLocation>
</comment>
<evidence type="ECO:0000256" key="10">
    <source>
        <dbReference type="HAMAP-Rule" id="MF_01569"/>
    </source>
</evidence>
<dbReference type="InterPro" id="IPR050062">
    <property type="entry name" value="Pro-tRNA_synthetase"/>
</dbReference>